<evidence type="ECO:0000256" key="8">
    <source>
        <dbReference type="ARBA" id="ARBA00023136"/>
    </source>
</evidence>
<keyword evidence="5" id="KW-0547">Nucleotide-binding</keyword>
<sequence>MKRPIEEDDVYETLPEHRCEKLSEKFARLWEEESKAESPSHLKILARAYGKQVMIFGLLCSLTESGLRIVQPLCMGGLVTYFSPEQDGVTRQDAYLYAAGIILSSLIPVLMFHPYILYLDQVGMKMRLGSVGLIYKKILKMSKCAAFSGLNGQVINLMSNDVGEFDTALSSIHDLYKGPIEAMLIGYFLYREIGIAGLIGMAFLLAFIPMQMWLAKLAAKFRFLTAKRTDKRVRFMNEIIHGIQVIKMYTWEKSFSALVDKVRRKEIDAIRGTSYIDAANYSFILISQISRFIALMTYISFGNVFTARKVFIVYSYFMYLNESMVHFWPRALTVVAEMYVSSKRITEFLLLSEEKKRPRPERSTKEVPLMTNLPNGKIPSDEKASEEIQPRRIVCETASEKGVYLKNVTALWGGEDPNSRQGINSVDLSIAQRELCCIVGPVGAGKSTILHAIIGELSLDEGSIEINGSLSYAAQEPWLFESTIKQNIIFVEEYDEKRYHEVLKVCALERDLELWPFGDATLVGERGVSLSGGQKARVSLARAIYRKADIYLLDDPLSAVDTHVGKHIFERCIRRFLEDKIVILVTHQLQYLKDIRHIVLLNAGRVEIQGSYDEIRQSNLDSFLAHTPDEAQEPKSPTTERKLNTFNSQIDYYESKDNEELEEEKEEQAVGSVKWTVYLAFFKFVRNKCMIITTLSLFVLAQLAMTGTDYFVAQWVNWEESLNLLNTTGFNLTDTLFSYLESLGNATDLLAIISPDHESAIRRQYQITYGVLMAILTYLVIQRNFVFFRMCLMASIRLHDRLFRGITRSRMSFYHTNSSGRILNRFSKDIGNVDKDLPISLIDTIICFLEIAGIVAIVVVVDYWLLIPTIAVGLLLYLIRVIYITTGRSVKRLEAT</sequence>
<evidence type="ECO:0000256" key="2">
    <source>
        <dbReference type="ARBA" id="ARBA00022448"/>
    </source>
</evidence>
<organism evidence="9 10">
    <name type="scientific">Phlebotomus papatasi</name>
    <name type="common">Sandfly</name>
    <dbReference type="NCBI Taxonomy" id="29031"/>
    <lineage>
        <taxon>Eukaryota</taxon>
        <taxon>Metazoa</taxon>
        <taxon>Ecdysozoa</taxon>
        <taxon>Arthropoda</taxon>
        <taxon>Hexapoda</taxon>
        <taxon>Insecta</taxon>
        <taxon>Pterygota</taxon>
        <taxon>Neoptera</taxon>
        <taxon>Endopterygota</taxon>
        <taxon>Diptera</taxon>
        <taxon>Nematocera</taxon>
        <taxon>Psychodoidea</taxon>
        <taxon>Psychodidae</taxon>
        <taxon>Phlebotomus</taxon>
        <taxon>Phlebotomus</taxon>
    </lineage>
</organism>
<evidence type="ECO:0000256" key="6">
    <source>
        <dbReference type="ARBA" id="ARBA00022840"/>
    </source>
</evidence>
<keyword evidence="8" id="KW-0472">Membrane</keyword>
<dbReference type="EMBL" id="AJVK01031519">
    <property type="status" value="NOT_ANNOTATED_CDS"/>
    <property type="molecule type" value="Genomic_DNA"/>
</dbReference>
<evidence type="ECO:0000256" key="3">
    <source>
        <dbReference type="ARBA" id="ARBA00022692"/>
    </source>
</evidence>
<dbReference type="InterPro" id="IPR011527">
    <property type="entry name" value="ABC1_TM_dom"/>
</dbReference>
<dbReference type="GO" id="GO:0016020">
    <property type="term" value="C:membrane"/>
    <property type="evidence" value="ECO:0007669"/>
    <property type="project" value="UniProtKB-SubCell"/>
</dbReference>
<dbReference type="SMART" id="SM00382">
    <property type="entry name" value="AAA"/>
    <property type="match status" value="1"/>
</dbReference>
<dbReference type="PROSITE" id="PS50893">
    <property type="entry name" value="ABC_TRANSPORTER_2"/>
    <property type="match status" value="1"/>
</dbReference>
<name>A0A1B0DCY7_PHLPP</name>
<dbReference type="InterPro" id="IPR017871">
    <property type="entry name" value="ABC_transporter-like_CS"/>
</dbReference>
<dbReference type="Proteomes" id="UP000092462">
    <property type="component" value="Unassembled WGS sequence"/>
</dbReference>
<evidence type="ECO:0000256" key="7">
    <source>
        <dbReference type="ARBA" id="ARBA00022989"/>
    </source>
</evidence>
<evidence type="ECO:0000313" key="9">
    <source>
        <dbReference type="EnsemblMetazoa" id="PPAI005758-PA"/>
    </source>
</evidence>
<dbReference type="AlphaFoldDB" id="A0A1B0DCY7"/>
<dbReference type="GO" id="GO:0005524">
    <property type="term" value="F:ATP binding"/>
    <property type="evidence" value="ECO:0007669"/>
    <property type="project" value="UniProtKB-KW"/>
</dbReference>
<dbReference type="PANTHER" id="PTHR24223">
    <property type="entry name" value="ATP-BINDING CASSETTE SUB-FAMILY C"/>
    <property type="match status" value="1"/>
</dbReference>
<dbReference type="Gene3D" id="1.20.1560.10">
    <property type="entry name" value="ABC transporter type 1, transmembrane domain"/>
    <property type="match status" value="2"/>
</dbReference>
<dbReference type="VEuPathDB" id="VectorBase:PPAI005758"/>
<dbReference type="Pfam" id="PF00664">
    <property type="entry name" value="ABC_membrane"/>
    <property type="match status" value="2"/>
</dbReference>
<dbReference type="Gene3D" id="3.40.50.300">
    <property type="entry name" value="P-loop containing nucleotide triphosphate hydrolases"/>
    <property type="match status" value="1"/>
</dbReference>
<dbReference type="PROSITE" id="PS50929">
    <property type="entry name" value="ABC_TM1F"/>
    <property type="match status" value="2"/>
</dbReference>
<dbReference type="FunFam" id="3.40.50.300:FF:000973">
    <property type="entry name" value="Multidrug resistance-associated protein 4"/>
    <property type="match status" value="1"/>
</dbReference>
<protein>
    <submittedName>
        <fullName evidence="9">Uncharacterized protein</fullName>
    </submittedName>
</protein>
<dbReference type="SUPFAM" id="SSF90123">
    <property type="entry name" value="ABC transporter transmembrane region"/>
    <property type="match status" value="2"/>
</dbReference>
<evidence type="ECO:0000256" key="5">
    <source>
        <dbReference type="ARBA" id="ARBA00022741"/>
    </source>
</evidence>
<dbReference type="EnsemblMetazoa" id="PPAI005758-RA">
    <property type="protein sequence ID" value="PPAI005758-PA"/>
    <property type="gene ID" value="PPAI005758"/>
</dbReference>
<dbReference type="FunFam" id="1.20.1560.10:FF:000026">
    <property type="entry name" value="Multidrug resistance-associated protein lethal(2)03659"/>
    <property type="match status" value="1"/>
</dbReference>
<evidence type="ECO:0000256" key="1">
    <source>
        <dbReference type="ARBA" id="ARBA00004370"/>
    </source>
</evidence>
<keyword evidence="10" id="KW-1185">Reference proteome</keyword>
<dbReference type="InterPro" id="IPR036640">
    <property type="entry name" value="ABC1_TM_sf"/>
</dbReference>
<dbReference type="InterPro" id="IPR003439">
    <property type="entry name" value="ABC_transporter-like_ATP-bd"/>
</dbReference>
<dbReference type="InterPro" id="IPR050173">
    <property type="entry name" value="ABC_transporter_C-like"/>
</dbReference>
<keyword evidence="2" id="KW-0813">Transport</keyword>
<dbReference type="PANTHER" id="PTHR24223:SF324">
    <property type="entry name" value="LD17001P"/>
    <property type="match status" value="1"/>
</dbReference>
<comment type="subcellular location">
    <subcellularLocation>
        <location evidence="1">Membrane</location>
    </subcellularLocation>
</comment>
<dbReference type="CDD" id="cd03250">
    <property type="entry name" value="ABCC_MRP_domain1"/>
    <property type="match status" value="1"/>
</dbReference>
<dbReference type="Pfam" id="PF00005">
    <property type="entry name" value="ABC_tran"/>
    <property type="match status" value="1"/>
</dbReference>
<evidence type="ECO:0000256" key="4">
    <source>
        <dbReference type="ARBA" id="ARBA00022737"/>
    </source>
</evidence>
<accession>A0A1B0DCY7</accession>
<dbReference type="InterPro" id="IPR027417">
    <property type="entry name" value="P-loop_NTPase"/>
</dbReference>
<dbReference type="InterPro" id="IPR003593">
    <property type="entry name" value="AAA+_ATPase"/>
</dbReference>
<dbReference type="GO" id="GO:0140359">
    <property type="term" value="F:ABC-type transporter activity"/>
    <property type="evidence" value="ECO:0007669"/>
    <property type="project" value="InterPro"/>
</dbReference>
<proteinExistence type="predicted"/>
<reference evidence="9" key="1">
    <citation type="submission" date="2022-08" db="UniProtKB">
        <authorList>
            <consortium name="EnsemblMetazoa"/>
        </authorList>
    </citation>
    <scope>IDENTIFICATION</scope>
    <source>
        <strain evidence="9">Israel</strain>
    </source>
</reference>
<dbReference type="VEuPathDB" id="VectorBase:PPAPM1_001595"/>
<keyword evidence="7" id="KW-1133">Transmembrane helix</keyword>
<keyword evidence="3" id="KW-0812">Transmembrane</keyword>
<dbReference type="SUPFAM" id="SSF52540">
    <property type="entry name" value="P-loop containing nucleoside triphosphate hydrolases"/>
    <property type="match status" value="1"/>
</dbReference>
<evidence type="ECO:0000313" key="10">
    <source>
        <dbReference type="Proteomes" id="UP000092462"/>
    </source>
</evidence>
<dbReference type="GO" id="GO:0016887">
    <property type="term" value="F:ATP hydrolysis activity"/>
    <property type="evidence" value="ECO:0007669"/>
    <property type="project" value="InterPro"/>
</dbReference>
<keyword evidence="6" id="KW-0067">ATP-binding</keyword>
<dbReference type="PROSITE" id="PS00211">
    <property type="entry name" value="ABC_TRANSPORTER_1"/>
    <property type="match status" value="1"/>
</dbReference>
<keyword evidence="4" id="KW-0677">Repeat</keyword>